<evidence type="ECO:0000256" key="5">
    <source>
        <dbReference type="ARBA" id="ARBA00022840"/>
    </source>
</evidence>
<dbReference type="GO" id="GO:0005524">
    <property type="term" value="F:ATP binding"/>
    <property type="evidence" value="ECO:0007669"/>
    <property type="project" value="UniProtKB-UniRule"/>
</dbReference>
<reference evidence="10 11" key="1">
    <citation type="submission" date="2021-05" db="EMBL/GenBank/DDBJ databases">
        <title>Novel Bacillus species.</title>
        <authorList>
            <person name="Liu G."/>
        </authorList>
    </citation>
    <scope>NUCLEOTIDE SEQUENCE [LARGE SCALE GENOMIC DNA]</scope>
    <source>
        <strain evidence="10 11">FJAT-49682</strain>
    </source>
</reference>
<dbReference type="Pfam" id="PF00294">
    <property type="entry name" value="PfkB"/>
    <property type="match status" value="1"/>
</dbReference>
<evidence type="ECO:0000313" key="11">
    <source>
        <dbReference type="Proteomes" id="UP000676456"/>
    </source>
</evidence>
<evidence type="ECO:0000256" key="7">
    <source>
        <dbReference type="PIRNR" id="PIRNR000535"/>
    </source>
</evidence>
<dbReference type="GO" id="GO:0009024">
    <property type="term" value="F:tagatose-6-phosphate kinase activity"/>
    <property type="evidence" value="ECO:0007669"/>
    <property type="project" value="UniProtKB-EC"/>
</dbReference>
<dbReference type="InterPro" id="IPR011611">
    <property type="entry name" value="PfkB_dom"/>
</dbReference>
<dbReference type="AlphaFoldDB" id="A0A942UV65"/>
<gene>
    <name evidence="10" type="primary">pfkB</name>
    <name evidence="10" type="ORF">KHA91_17510</name>
</gene>
<proteinExistence type="inferred from homology"/>
<keyword evidence="5 7" id="KW-0067">ATP-binding</keyword>
<dbReference type="EMBL" id="JAGYPN010000004">
    <property type="protein sequence ID" value="MBS4224509.1"/>
    <property type="molecule type" value="Genomic_DNA"/>
</dbReference>
<protein>
    <recommendedName>
        <fullName evidence="7">Tagatose-6-phosphate kinase</fullName>
        <ecNumber evidence="7">2.7.1.144</ecNumber>
    </recommendedName>
</protein>
<dbReference type="InterPro" id="IPR002173">
    <property type="entry name" value="Carboh/pur_kinase_PfkB_CS"/>
</dbReference>
<comment type="pathway">
    <text evidence="7">Carbohydrate metabolism; D-tagatose 6-phosphate degradation; D-glyceraldehyde 3-phosphate and glycerone phosphate from D-tagatose 6-phosphate: step 1/2.</text>
</comment>
<evidence type="ECO:0000256" key="1">
    <source>
        <dbReference type="ARBA" id="ARBA00005380"/>
    </source>
</evidence>
<comment type="catalytic activity">
    <reaction evidence="6 8">
        <text>beta-D-fructose 1-phosphate + ATP = beta-D-fructose 1,6-bisphosphate + ADP + H(+)</text>
        <dbReference type="Rhea" id="RHEA:14213"/>
        <dbReference type="ChEBI" id="CHEBI:15378"/>
        <dbReference type="ChEBI" id="CHEBI:30616"/>
        <dbReference type="ChEBI" id="CHEBI:32966"/>
        <dbReference type="ChEBI" id="CHEBI:138881"/>
        <dbReference type="ChEBI" id="CHEBI:456216"/>
        <dbReference type="EC" id="2.7.1.56"/>
    </reaction>
</comment>
<evidence type="ECO:0000313" key="10">
    <source>
        <dbReference type="EMBL" id="MBS4224509.1"/>
    </source>
</evidence>
<comment type="caution">
    <text evidence="10">The sequence shown here is derived from an EMBL/GenBank/DDBJ whole genome shotgun (WGS) entry which is preliminary data.</text>
</comment>
<evidence type="ECO:0000256" key="6">
    <source>
        <dbReference type="ARBA" id="ARBA00047745"/>
    </source>
</evidence>
<evidence type="ECO:0000256" key="4">
    <source>
        <dbReference type="ARBA" id="ARBA00022777"/>
    </source>
</evidence>
<dbReference type="NCBIfam" id="TIGR03168">
    <property type="entry name" value="1-PFK"/>
    <property type="match status" value="1"/>
</dbReference>
<keyword evidence="7" id="KW-0423">Lactose metabolism</keyword>
<dbReference type="GO" id="GO:0005988">
    <property type="term" value="P:lactose metabolic process"/>
    <property type="evidence" value="ECO:0007669"/>
    <property type="project" value="UniProtKB-KW"/>
</dbReference>
<dbReference type="GO" id="GO:0016052">
    <property type="term" value="P:carbohydrate catabolic process"/>
    <property type="evidence" value="ECO:0007669"/>
    <property type="project" value="UniProtKB-ARBA"/>
</dbReference>
<organism evidence="10 11">
    <name type="scientific">Lederbergia citrea</name>
    <dbReference type="NCBI Taxonomy" id="2833581"/>
    <lineage>
        <taxon>Bacteria</taxon>
        <taxon>Bacillati</taxon>
        <taxon>Bacillota</taxon>
        <taxon>Bacilli</taxon>
        <taxon>Bacillales</taxon>
        <taxon>Bacillaceae</taxon>
        <taxon>Lederbergia</taxon>
    </lineage>
</organism>
<feature type="domain" description="Carbohydrate kinase PfkB" evidence="9">
    <location>
        <begin position="11"/>
        <end position="287"/>
    </location>
</feature>
<evidence type="ECO:0000256" key="8">
    <source>
        <dbReference type="RuleBase" id="RU369061"/>
    </source>
</evidence>
<comment type="similarity">
    <text evidence="1">Belongs to the carbohydrate kinase pfkB family.</text>
</comment>
<accession>A0A942UV65</accession>
<keyword evidence="4 8" id="KW-0418">Kinase</keyword>
<evidence type="ECO:0000256" key="2">
    <source>
        <dbReference type="ARBA" id="ARBA00022679"/>
    </source>
</evidence>
<dbReference type="PROSITE" id="PS00583">
    <property type="entry name" value="PFKB_KINASES_1"/>
    <property type="match status" value="1"/>
</dbReference>
<dbReference type="InterPro" id="IPR017583">
    <property type="entry name" value="Tagatose/fructose_Pkinase"/>
</dbReference>
<dbReference type="InterPro" id="IPR022463">
    <property type="entry name" value="1-PFruKinase"/>
</dbReference>
<dbReference type="PROSITE" id="PS00584">
    <property type="entry name" value="PFKB_KINASES_2"/>
    <property type="match status" value="1"/>
</dbReference>
<comment type="catalytic activity">
    <reaction evidence="7">
        <text>D-tagatofuranose 6-phosphate + ATP = D-tagatofuranose 1,6-bisphosphate + ADP + H(+)</text>
        <dbReference type="Rhea" id="RHEA:12420"/>
        <dbReference type="ChEBI" id="CHEBI:15378"/>
        <dbReference type="ChEBI" id="CHEBI:30616"/>
        <dbReference type="ChEBI" id="CHEBI:58694"/>
        <dbReference type="ChEBI" id="CHEBI:58695"/>
        <dbReference type="ChEBI" id="CHEBI:456216"/>
        <dbReference type="EC" id="2.7.1.144"/>
    </reaction>
</comment>
<dbReference type="GO" id="GO:0005829">
    <property type="term" value="C:cytosol"/>
    <property type="evidence" value="ECO:0007669"/>
    <property type="project" value="TreeGrafter"/>
</dbReference>
<dbReference type="CDD" id="cd01164">
    <property type="entry name" value="FruK_PfkB_like"/>
    <property type="match status" value="1"/>
</dbReference>
<dbReference type="NCBIfam" id="TIGR03828">
    <property type="entry name" value="pfkB"/>
    <property type="match status" value="1"/>
</dbReference>
<dbReference type="PANTHER" id="PTHR46566:SF5">
    <property type="entry name" value="1-PHOSPHOFRUCTOKINASE"/>
    <property type="match status" value="1"/>
</dbReference>
<evidence type="ECO:0000259" key="9">
    <source>
        <dbReference type="Pfam" id="PF00294"/>
    </source>
</evidence>
<keyword evidence="3 7" id="KW-0547">Nucleotide-binding</keyword>
<sequence>MIVTVTLNPAIDVSYRVPRFQIDKGHRVENGSKTAGGKGLNVSRVLKQLGSEPLCTGFLGGGSGAWIEKKLIDEELKHSFVQIDEETRTCLAMIDEHGGTQTELMEKGPVVNEQEIEKFQVSFKHLLEEATMVVASGSLPAGLPPDFYREIGEWARAANIPFLLDTSGKSLELGVEGKPFLIKPNKEELCQYTGKSDLTFQEMIDAAKGICAKGVEYVLISLGAEGALLVGHAITLRAEIPVVSVINPVGSGDSMVAGMAFALHNHYDSVECLRWACACGISNALQATTGTIDPQVVRKLLSQIKISTL</sequence>
<dbReference type="Gene3D" id="3.40.1190.20">
    <property type="match status" value="1"/>
</dbReference>
<dbReference type="PIRSF" id="PIRSF000535">
    <property type="entry name" value="1PFK/6PFK/LacC"/>
    <property type="match status" value="1"/>
</dbReference>
<evidence type="ECO:0000256" key="3">
    <source>
        <dbReference type="ARBA" id="ARBA00022741"/>
    </source>
</evidence>
<keyword evidence="2 7" id="KW-0808">Transferase</keyword>
<dbReference type="GO" id="GO:0044281">
    <property type="term" value="P:small molecule metabolic process"/>
    <property type="evidence" value="ECO:0007669"/>
    <property type="project" value="UniProtKB-ARBA"/>
</dbReference>
<dbReference type="GO" id="GO:0008662">
    <property type="term" value="F:1-phosphofructokinase activity"/>
    <property type="evidence" value="ECO:0007669"/>
    <property type="project" value="UniProtKB-UniRule"/>
</dbReference>
<dbReference type="Proteomes" id="UP000676456">
    <property type="component" value="Unassembled WGS sequence"/>
</dbReference>
<name>A0A942UV65_9BACI</name>
<keyword evidence="11" id="KW-1185">Reference proteome</keyword>
<comment type="function">
    <text evidence="8">Catalyzes the ATP-dependent phosphorylation of fructose-l-phosphate to fructose-l,6-bisphosphate.</text>
</comment>
<dbReference type="EC" id="2.7.1.144" evidence="7"/>
<dbReference type="InterPro" id="IPR029056">
    <property type="entry name" value="Ribokinase-like"/>
</dbReference>
<dbReference type="SUPFAM" id="SSF53613">
    <property type="entry name" value="Ribokinase-like"/>
    <property type="match status" value="1"/>
</dbReference>
<dbReference type="PANTHER" id="PTHR46566">
    <property type="entry name" value="1-PHOSPHOFRUCTOKINASE-RELATED"/>
    <property type="match status" value="1"/>
</dbReference>
<comment type="similarity">
    <text evidence="7">Belongs to the carbohydrate kinase PfkB family. LacC subfamily.</text>
</comment>
<dbReference type="RefSeq" id="WP_213099564.1">
    <property type="nucleotide sequence ID" value="NZ_JAGYPH010000004.1"/>
</dbReference>
<dbReference type="FunFam" id="3.40.1190.20:FF:000001">
    <property type="entry name" value="Phosphofructokinase"/>
    <property type="match status" value="1"/>
</dbReference>